<reference evidence="3 4" key="1">
    <citation type="submission" date="2024-11" db="EMBL/GenBank/DDBJ databases">
        <title>Adaptive evolution of stress response genes in parasites aligns with host niche diversity.</title>
        <authorList>
            <person name="Hahn C."/>
            <person name="Resl P."/>
        </authorList>
    </citation>
    <scope>NUCLEOTIDE SEQUENCE [LARGE SCALE GENOMIC DNA]</scope>
    <source>
        <strain evidence="3">EGGRZ-B1_66</strain>
        <tissue evidence="3">Body</tissue>
    </source>
</reference>
<name>A0ABD2PTW7_9PLAT</name>
<evidence type="ECO:0000256" key="1">
    <source>
        <dbReference type="SAM" id="MobiDB-lite"/>
    </source>
</evidence>
<dbReference type="Proteomes" id="UP001626550">
    <property type="component" value="Unassembled WGS sequence"/>
</dbReference>
<feature type="domain" description="DUF7083" evidence="2">
    <location>
        <begin position="100"/>
        <end position="165"/>
    </location>
</feature>
<accession>A0ABD2PTW7</accession>
<gene>
    <name evidence="3" type="ORF">Ciccas_010724</name>
</gene>
<feature type="non-terminal residue" evidence="3">
    <location>
        <position position="211"/>
    </location>
</feature>
<proteinExistence type="predicted"/>
<evidence type="ECO:0000313" key="3">
    <source>
        <dbReference type="EMBL" id="KAL3310704.1"/>
    </source>
</evidence>
<dbReference type="Pfam" id="PF23309">
    <property type="entry name" value="DUF7083"/>
    <property type="match status" value="1"/>
</dbReference>
<comment type="caution">
    <text evidence="3">The sequence shown here is derived from an EMBL/GenBank/DDBJ whole genome shotgun (WGS) entry which is preliminary data.</text>
</comment>
<protein>
    <recommendedName>
        <fullName evidence="2">DUF7083 domain-containing protein</fullName>
    </recommendedName>
</protein>
<dbReference type="EMBL" id="JBJKFK010002705">
    <property type="protein sequence ID" value="KAL3310704.1"/>
    <property type="molecule type" value="Genomic_DNA"/>
</dbReference>
<keyword evidence="4" id="KW-1185">Reference proteome</keyword>
<evidence type="ECO:0000259" key="2">
    <source>
        <dbReference type="Pfam" id="PF23309"/>
    </source>
</evidence>
<organism evidence="3 4">
    <name type="scientific">Cichlidogyrus casuarinus</name>
    <dbReference type="NCBI Taxonomy" id="1844966"/>
    <lineage>
        <taxon>Eukaryota</taxon>
        <taxon>Metazoa</taxon>
        <taxon>Spiralia</taxon>
        <taxon>Lophotrochozoa</taxon>
        <taxon>Platyhelminthes</taxon>
        <taxon>Monogenea</taxon>
        <taxon>Monopisthocotylea</taxon>
        <taxon>Dactylogyridea</taxon>
        <taxon>Ancyrocephalidae</taxon>
        <taxon>Cichlidogyrus</taxon>
    </lineage>
</organism>
<dbReference type="InterPro" id="IPR055510">
    <property type="entry name" value="DUF7083"/>
</dbReference>
<sequence length="211" mass="23940">MPKTHIMIRKPQVIIIQPPVLSLRICLSTRNANLRFSASVSLVMLNASQAIVVYGLYDKGHSSDQQADWNGDKRPTPKAPQSFPNSCYSIPPDVTLATCHLETSISPFEVSEDKFDCFDAWWARYRTTIEVDLKEMDDPAEVRLILRKLGQKETTVGWRYKATQIRTSSKTVSASDFLARINEMGTRCQIDKITAKDLKLMWFVSALQDPK</sequence>
<evidence type="ECO:0000313" key="4">
    <source>
        <dbReference type="Proteomes" id="UP001626550"/>
    </source>
</evidence>
<feature type="region of interest" description="Disordered" evidence="1">
    <location>
        <begin position="65"/>
        <end position="84"/>
    </location>
</feature>
<dbReference type="AlphaFoldDB" id="A0ABD2PTW7"/>